<evidence type="ECO:0000313" key="2">
    <source>
        <dbReference type="Proteomes" id="UP000292564"/>
    </source>
</evidence>
<dbReference type="AlphaFoldDB" id="A0A4V2G6Z6"/>
<gene>
    <name evidence="1" type="ORF">EV385_2371</name>
</gene>
<dbReference type="RefSeq" id="WP_130509496.1">
    <property type="nucleotide sequence ID" value="NZ_SHKY01000001.1"/>
</dbReference>
<accession>A0A4V2G6Z6</accession>
<dbReference type="OrthoDB" id="3296742at2"/>
<dbReference type="Proteomes" id="UP000292564">
    <property type="component" value="Unassembled WGS sequence"/>
</dbReference>
<name>A0A4V2G6Z6_9ACTN</name>
<keyword evidence="2" id="KW-1185">Reference proteome</keyword>
<organism evidence="1 2">
    <name type="scientific">Krasilnikovia cinnamomea</name>
    <dbReference type="NCBI Taxonomy" id="349313"/>
    <lineage>
        <taxon>Bacteria</taxon>
        <taxon>Bacillati</taxon>
        <taxon>Actinomycetota</taxon>
        <taxon>Actinomycetes</taxon>
        <taxon>Micromonosporales</taxon>
        <taxon>Micromonosporaceae</taxon>
        <taxon>Krasilnikovia</taxon>
    </lineage>
</organism>
<comment type="caution">
    <text evidence="1">The sequence shown here is derived from an EMBL/GenBank/DDBJ whole genome shotgun (WGS) entry which is preliminary data.</text>
</comment>
<sequence>MTGDRARGVQLYALAVALLVAGAVWWVRAAPHADADPRVAGWQDVVTRLVPDATPQVQADTLVLPPGRTARREAAVAGGTFTLTMVCAGQGQVRVRLSTSGNDTGRAVPCADRPDPVTLSVALAHEFFMLMTAETDSSAVFRWRLTQAVA</sequence>
<dbReference type="EMBL" id="SHKY01000001">
    <property type="protein sequence ID" value="RZU50596.1"/>
    <property type="molecule type" value="Genomic_DNA"/>
</dbReference>
<protein>
    <submittedName>
        <fullName evidence="1">Uncharacterized protein</fullName>
    </submittedName>
</protein>
<proteinExistence type="predicted"/>
<dbReference type="InterPro" id="IPR046065">
    <property type="entry name" value="DUF6023"/>
</dbReference>
<dbReference type="Pfam" id="PF19487">
    <property type="entry name" value="DUF6023"/>
    <property type="match status" value="1"/>
</dbReference>
<reference evidence="1 2" key="1">
    <citation type="submission" date="2019-02" db="EMBL/GenBank/DDBJ databases">
        <title>Sequencing the genomes of 1000 actinobacteria strains.</title>
        <authorList>
            <person name="Klenk H.-P."/>
        </authorList>
    </citation>
    <scope>NUCLEOTIDE SEQUENCE [LARGE SCALE GENOMIC DNA]</scope>
    <source>
        <strain evidence="1 2">DSM 45162</strain>
    </source>
</reference>
<evidence type="ECO:0000313" key="1">
    <source>
        <dbReference type="EMBL" id="RZU50596.1"/>
    </source>
</evidence>